<accession>A0A9W6NXN9</accession>
<dbReference type="Proteomes" id="UP001143463">
    <property type="component" value="Unassembled WGS sequence"/>
</dbReference>
<keyword evidence="2" id="KW-0732">Signal</keyword>
<gene>
    <name evidence="3" type="ORF">GCM10017577_38130</name>
</gene>
<feature type="compositionally biased region" description="Basic and acidic residues" evidence="1">
    <location>
        <begin position="36"/>
        <end position="47"/>
    </location>
</feature>
<name>A0A9W6NXN9_9PSEU</name>
<evidence type="ECO:0000256" key="1">
    <source>
        <dbReference type="SAM" id="MobiDB-lite"/>
    </source>
</evidence>
<evidence type="ECO:0000313" key="4">
    <source>
        <dbReference type="Proteomes" id="UP001143463"/>
    </source>
</evidence>
<feature type="chain" id="PRO_5040943388" evidence="2">
    <location>
        <begin position="30"/>
        <end position="126"/>
    </location>
</feature>
<proteinExistence type="predicted"/>
<dbReference type="RefSeq" id="WP_037047818.1">
    <property type="nucleotide sequence ID" value="NZ_BAAAUZ010000073.1"/>
</dbReference>
<dbReference type="AlphaFoldDB" id="A0A9W6NXN9"/>
<dbReference type="EMBL" id="BSFQ01000015">
    <property type="protein sequence ID" value="GLL12672.1"/>
    <property type="molecule type" value="Genomic_DNA"/>
</dbReference>
<organism evidence="3 4">
    <name type="scientific">Pseudonocardia halophobica</name>
    <dbReference type="NCBI Taxonomy" id="29401"/>
    <lineage>
        <taxon>Bacteria</taxon>
        <taxon>Bacillati</taxon>
        <taxon>Actinomycetota</taxon>
        <taxon>Actinomycetes</taxon>
        <taxon>Pseudonocardiales</taxon>
        <taxon>Pseudonocardiaceae</taxon>
        <taxon>Pseudonocardia</taxon>
    </lineage>
</organism>
<comment type="caution">
    <text evidence="3">The sequence shown here is derived from an EMBL/GenBank/DDBJ whole genome shotgun (WGS) entry which is preliminary data.</text>
</comment>
<reference evidence="3" key="1">
    <citation type="journal article" date="2014" name="Int. J. Syst. Evol. Microbiol.">
        <title>Complete genome sequence of Corynebacterium casei LMG S-19264T (=DSM 44701T), isolated from a smear-ripened cheese.</title>
        <authorList>
            <consortium name="US DOE Joint Genome Institute (JGI-PGF)"/>
            <person name="Walter F."/>
            <person name="Albersmeier A."/>
            <person name="Kalinowski J."/>
            <person name="Ruckert C."/>
        </authorList>
    </citation>
    <scope>NUCLEOTIDE SEQUENCE</scope>
    <source>
        <strain evidence="3">VKM Ac-1069</strain>
    </source>
</reference>
<feature type="signal peptide" evidence="2">
    <location>
        <begin position="1"/>
        <end position="29"/>
    </location>
</feature>
<feature type="region of interest" description="Disordered" evidence="1">
    <location>
        <begin position="33"/>
        <end position="55"/>
    </location>
</feature>
<sequence>MSERQSVLRRAGKAGVLVAGGVMALSAVAAGTASAHEGHSVPEKEPAEGTANPAAPVEEVVGHVVDGFVAHWGQYHYQHSLVENDIPFATSDPVEYVGIHTHMVEMMTGQAPIPDEFPIGEGYPQV</sequence>
<keyword evidence="4" id="KW-1185">Reference proteome</keyword>
<evidence type="ECO:0000256" key="2">
    <source>
        <dbReference type="SAM" id="SignalP"/>
    </source>
</evidence>
<protein>
    <submittedName>
        <fullName evidence="3">Uncharacterized protein</fullName>
    </submittedName>
</protein>
<evidence type="ECO:0000313" key="3">
    <source>
        <dbReference type="EMBL" id="GLL12672.1"/>
    </source>
</evidence>
<reference evidence="3" key="2">
    <citation type="submission" date="2023-01" db="EMBL/GenBank/DDBJ databases">
        <authorList>
            <person name="Sun Q."/>
            <person name="Evtushenko L."/>
        </authorList>
    </citation>
    <scope>NUCLEOTIDE SEQUENCE</scope>
    <source>
        <strain evidence="3">VKM Ac-1069</strain>
    </source>
</reference>